<dbReference type="CDD" id="cd04213">
    <property type="entry name" value="CuRO_CcO_Caa3_II"/>
    <property type="match status" value="1"/>
</dbReference>
<keyword evidence="7 19" id="KW-0812">Transmembrane</keyword>
<dbReference type="GO" id="GO:0016020">
    <property type="term" value="C:membrane"/>
    <property type="evidence" value="ECO:0007669"/>
    <property type="project" value="UniProtKB-SubCell"/>
</dbReference>
<dbReference type="Proteomes" id="UP001304300">
    <property type="component" value="Chromosome"/>
</dbReference>
<dbReference type="Gene3D" id="1.10.287.90">
    <property type="match status" value="1"/>
</dbReference>
<keyword evidence="10" id="KW-0249">Electron transport</keyword>
<evidence type="ECO:0000256" key="4">
    <source>
        <dbReference type="ARBA" id="ARBA00022448"/>
    </source>
</evidence>
<evidence type="ECO:0000256" key="15">
    <source>
        <dbReference type="ARBA" id="ARBA00024688"/>
    </source>
</evidence>
<dbReference type="PROSITE" id="PS50999">
    <property type="entry name" value="COX2_TM"/>
    <property type="match status" value="1"/>
</dbReference>
<evidence type="ECO:0000256" key="19">
    <source>
        <dbReference type="SAM" id="Phobius"/>
    </source>
</evidence>
<evidence type="ECO:0000256" key="18">
    <source>
        <dbReference type="PROSITE-ProRule" id="PRU00433"/>
    </source>
</evidence>
<keyword evidence="5 18" id="KW-0349">Heme</keyword>
<feature type="domain" description="Cytochrome c" evidence="22">
    <location>
        <begin position="310"/>
        <end position="455"/>
    </location>
</feature>
<dbReference type="GO" id="GO:0004129">
    <property type="term" value="F:cytochrome-c oxidase activity"/>
    <property type="evidence" value="ECO:0007669"/>
    <property type="project" value="UniProtKB-EC"/>
</dbReference>
<evidence type="ECO:0000256" key="5">
    <source>
        <dbReference type="ARBA" id="ARBA00022617"/>
    </source>
</evidence>
<name>A0AAQ3L7U1_9BACT</name>
<comment type="function">
    <text evidence="15">Subunits I and II form the functional core of the enzyme complex. Electrons originating in cytochrome c are transferred via heme a and Cu(A) to the binuclear center formed by heme a3 and Cu(B).</text>
</comment>
<dbReference type="InterPro" id="IPR008972">
    <property type="entry name" value="Cupredoxin"/>
</dbReference>
<accession>A0AAQ3L7U1</accession>
<keyword evidence="11 19" id="KW-1133">Transmembrane helix</keyword>
<dbReference type="InterPro" id="IPR002429">
    <property type="entry name" value="CcO_II-like_C"/>
</dbReference>
<evidence type="ECO:0000256" key="10">
    <source>
        <dbReference type="ARBA" id="ARBA00022982"/>
    </source>
</evidence>
<keyword evidence="24" id="KW-1185">Reference proteome</keyword>
<reference evidence="23 24" key="1">
    <citation type="submission" date="2023-10" db="EMBL/GenBank/DDBJ databases">
        <title>Rubellicoccus peritrichatus gen. nov., sp. nov., isolated from an algae of coral reef tank.</title>
        <authorList>
            <person name="Luo J."/>
        </authorList>
    </citation>
    <scope>NUCLEOTIDE SEQUENCE [LARGE SCALE GENOMIC DNA]</scope>
    <source>
        <strain evidence="23 24">CR14</strain>
    </source>
</reference>
<keyword evidence="8 18" id="KW-0479">Metal-binding</keyword>
<evidence type="ECO:0000256" key="9">
    <source>
        <dbReference type="ARBA" id="ARBA00022967"/>
    </source>
</evidence>
<evidence type="ECO:0000256" key="7">
    <source>
        <dbReference type="ARBA" id="ARBA00022692"/>
    </source>
</evidence>
<keyword evidence="9" id="KW-1278">Translocase</keyword>
<organism evidence="23 24">
    <name type="scientific">Rubellicoccus peritrichatus</name>
    <dbReference type="NCBI Taxonomy" id="3080537"/>
    <lineage>
        <taxon>Bacteria</taxon>
        <taxon>Pseudomonadati</taxon>
        <taxon>Verrucomicrobiota</taxon>
        <taxon>Opitutia</taxon>
        <taxon>Puniceicoccales</taxon>
        <taxon>Cerasicoccaceae</taxon>
        <taxon>Rubellicoccus</taxon>
    </lineage>
</organism>
<dbReference type="SUPFAM" id="SSF49503">
    <property type="entry name" value="Cupredoxins"/>
    <property type="match status" value="1"/>
</dbReference>
<comment type="similarity">
    <text evidence="2">Belongs to the cytochrome c oxidase subunit 2 family.</text>
</comment>
<evidence type="ECO:0000256" key="13">
    <source>
        <dbReference type="ARBA" id="ARBA00023008"/>
    </source>
</evidence>
<evidence type="ECO:0000256" key="2">
    <source>
        <dbReference type="ARBA" id="ARBA00007866"/>
    </source>
</evidence>
<evidence type="ECO:0000256" key="12">
    <source>
        <dbReference type="ARBA" id="ARBA00023004"/>
    </source>
</evidence>
<evidence type="ECO:0000259" key="22">
    <source>
        <dbReference type="PROSITE" id="PS51007"/>
    </source>
</evidence>
<evidence type="ECO:0000259" key="20">
    <source>
        <dbReference type="PROSITE" id="PS50857"/>
    </source>
</evidence>
<evidence type="ECO:0000256" key="8">
    <source>
        <dbReference type="ARBA" id="ARBA00022723"/>
    </source>
</evidence>
<dbReference type="EC" id="7.1.1.9" evidence="3"/>
<dbReference type="NCBIfam" id="TIGR02866">
    <property type="entry name" value="CoxB"/>
    <property type="match status" value="1"/>
</dbReference>
<dbReference type="Pfam" id="PF00116">
    <property type="entry name" value="COX2"/>
    <property type="match status" value="1"/>
</dbReference>
<dbReference type="PROSITE" id="PS50857">
    <property type="entry name" value="COX2_CUA"/>
    <property type="match status" value="1"/>
</dbReference>
<gene>
    <name evidence="23" type="primary">coxB</name>
    <name evidence="23" type="ORF">RZN69_12690</name>
</gene>
<evidence type="ECO:0000256" key="16">
    <source>
        <dbReference type="ARBA" id="ARBA00031389"/>
    </source>
</evidence>
<comment type="subcellular location">
    <subcellularLocation>
        <location evidence="1">Membrane</location>
        <topology evidence="1">Multi-pass membrane protein</topology>
    </subcellularLocation>
</comment>
<dbReference type="GO" id="GO:0005507">
    <property type="term" value="F:copper ion binding"/>
    <property type="evidence" value="ECO:0007669"/>
    <property type="project" value="InterPro"/>
</dbReference>
<dbReference type="InterPro" id="IPR009056">
    <property type="entry name" value="Cyt_c-like_dom"/>
</dbReference>
<dbReference type="PROSITE" id="PS00078">
    <property type="entry name" value="COX2"/>
    <property type="match status" value="1"/>
</dbReference>
<sequence length="570" mass="63375">MVSDKRFTSFSSLLTGALITLLSLILGGCSFATRQSTLDPKGPVAHVQNDLFWVTVYVCCAIFVIVAAALFYAVWKFRERPGDENKPMPEQGHGNPLIEIGLIGGSIFLLVIIAIPTLDAIWYTHELPTDTEGYEKSKLGVWYGGDIAKDERDNILEINVYGWQWWWSFEYPQLGITTANEMVIPVGKVIKLNLRSEDVIHSFWLPKIAGKVDLMPGRQNWMWIQADETGHYYGQCAEFCGEAHAYMLFRSDVMTDEDFTNWVKDYQAGADAPEGFAMQPDKDKPDPTAQDDWTAWSKAVRKNPESLPDSAIHEGAALFMGKGQCIVCHAIDNSPAQGQSAPNLTKLAQRKSLAAGIMDNMDDNGEIDPDKQLDNITNWLARSQDYKPGNLMYYRADAGLRNLKYTGVTYSKLQKVGIGKEQFIKAGVKQVLADEIAKNPNEDVTSVTAYVLKKRGLDSVELGKISGLAEEAGSHDSASALTFADIKQLGLDTEDITGLGIPQELVAAMAQSPDKRISKIKADVPVPLKLTRNQLIRTTEDLTDDQFSEVSNWPSREDYRKIAMFLQTLK</sequence>
<evidence type="ECO:0000256" key="14">
    <source>
        <dbReference type="ARBA" id="ARBA00023136"/>
    </source>
</evidence>
<evidence type="ECO:0000256" key="17">
    <source>
        <dbReference type="ARBA" id="ARBA00031399"/>
    </source>
</evidence>
<dbReference type="InterPro" id="IPR034236">
    <property type="entry name" value="CuRO_CcO_Caa3_II"/>
</dbReference>
<dbReference type="SUPFAM" id="SSF46626">
    <property type="entry name" value="Cytochrome c"/>
    <property type="match status" value="1"/>
</dbReference>
<protein>
    <recommendedName>
        <fullName evidence="3">cytochrome-c oxidase</fullName>
        <ecNumber evidence="3">7.1.1.9</ecNumber>
    </recommendedName>
    <alternativeName>
        <fullName evidence="17">Cytochrome aa3 subunit 2</fullName>
    </alternativeName>
    <alternativeName>
        <fullName evidence="16">Cytochrome c oxidase polypeptide II</fullName>
    </alternativeName>
</protein>
<dbReference type="KEGG" id="puo:RZN69_12690"/>
<dbReference type="InterPro" id="IPR011759">
    <property type="entry name" value="Cyt_c_oxidase_su2_TM_dom"/>
</dbReference>
<proteinExistence type="inferred from homology"/>
<keyword evidence="13" id="KW-0186">Copper</keyword>
<keyword evidence="4" id="KW-0813">Transport</keyword>
<evidence type="ECO:0000256" key="6">
    <source>
        <dbReference type="ARBA" id="ARBA00022660"/>
    </source>
</evidence>
<dbReference type="GO" id="GO:0042773">
    <property type="term" value="P:ATP synthesis coupled electron transport"/>
    <property type="evidence" value="ECO:0007669"/>
    <property type="project" value="TreeGrafter"/>
</dbReference>
<keyword evidence="6" id="KW-0679">Respiratory chain</keyword>
<evidence type="ECO:0000313" key="23">
    <source>
        <dbReference type="EMBL" id="WOO39474.1"/>
    </source>
</evidence>
<feature type="domain" description="Cytochrome oxidase subunit II copper A binding" evidence="20">
    <location>
        <begin position="153"/>
        <end position="265"/>
    </location>
</feature>
<dbReference type="PANTHER" id="PTHR22888">
    <property type="entry name" value="CYTOCHROME C OXIDASE, SUBUNIT II"/>
    <property type="match status" value="1"/>
</dbReference>
<dbReference type="AlphaFoldDB" id="A0AAQ3L7U1"/>
<evidence type="ECO:0000256" key="11">
    <source>
        <dbReference type="ARBA" id="ARBA00022989"/>
    </source>
</evidence>
<feature type="transmembrane region" description="Helical" evidence="19">
    <location>
        <begin position="51"/>
        <end position="75"/>
    </location>
</feature>
<dbReference type="InterPro" id="IPR001505">
    <property type="entry name" value="Copper_CuA"/>
</dbReference>
<evidence type="ECO:0000313" key="24">
    <source>
        <dbReference type="Proteomes" id="UP001304300"/>
    </source>
</evidence>
<keyword evidence="12 18" id="KW-0408">Iron</keyword>
<dbReference type="PROSITE" id="PS51257">
    <property type="entry name" value="PROKAR_LIPOPROTEIN"/>
    <property type="match status" value="1"/>
</dbReference>
<dbReference type="InterPro" id="IPR045187">
    <property type="entry name" value="CcO_II"/>
</dbReference>
<dbReference type="PRINTS" id="PR01166">
    <property type="entry name" value="CYCOXIDASEII"/>
</dbReference>
<evidence type="ECO:0000256" key="3">
    <source>
        <dbReference type="ARBA" id="ARBA00012949"/>
    </source>
</evidence>
<dbReference type="InterPro" id="IPR036909">
    <property type="entry name" value="Cyt_c-like_dom_sf"/>
</dbReference>
<dbReference type="GO" id="GO:0020037">
    <property type="term" value="F:heme binding"/>
    <property type="evidence" value="ECO:0007669"/>
    <property type="project" value="InterPro"/>
</dbReference>
<dbReference type="GO" id="GO:0016491">
    <property type="term" value="F:oxidoreductase activity"/>
    <property type="evidence" value="ECO:0007669"/>
    <property type="project" value="InterPro"/>
</dbReference>
<dbReference type="EMBL" id="CP136920">
    <property type="protein sequence ID" value="WOO39474.1"/>
    <property type="molecule type" value="Genomic_DNA"/>
</dbReference>
<feature type="domain" description="Cytochrome oxidase subunit II transmembrane region profile" evidence="21">
    <location>
        <begin position="29"/>
        <end position="128"/>
    </location>
</feature>
<evidence type="ECO:0000259" key="21">
    <source>
        <dbReference type="PROSITE" id="PS50999"/>
    </source>
</evidence>
<evidence type="ECO:0000256" key="1">
    <source>
        <dbReference type="ARBA" id="ARBA00004141"/>
    </source>
</evidence>
<dbReference type="PROSITE" id="PS51007">
    <property type="entry name" value="CYTC"/>
    <property type="match status" value="1"/>
</dbReference>
<dbReference type="PANTHER" id="PTHR22888:SF9">
    <property type="entry name" value="CYTOCHROME C OXIDASE SUBUNIT 2"/>
    <property type="match status" value="1"/>
</dbReference>
<feature type="transmembrane region" description="Helical" evidence="19">
    <location>
        <begin position="96"/>
        <end position="118"/>
    </location>
</feature>
<dbReference type="Gene3D" id="2.60.40.420">
    <property type="entry name" value="Cupredoxins - blue copper proteins"/>
    <property type="match status" value="2"/>
</dbReference>
<dbReference type="RefSeq" id="WP_317831384.1">
    <property type="nucleotide sequence ID" value="NZ_CP136920.1"/>
</dbReference>
<keyword evidence="14 19" id="KW-0472">Membrane</keyword>
<dbReference type="InterPro" id="IPR014222">
    <property type="entry name" value="Cyt_c_oxidase_su2"/>
</dbReference>
<dbReference type="InterPro" id="IPR036257">
    <property type="entry name" value="Cyt_c_oxidase_su2_TM_sf"/>
</dbReference>
<dbReference type="SUPFAM" id="SSF81464">
    <property type="entry name" value="Cytochrome c oxidase subunit II-like, transmembrane region"/>
    <property type="match status" value="1"/>
</dbReference>